<evidence type="ECO:0000313" key="4">
    <source>
        <dbReference type="EMBL" id="TKV57384.1"/>
    </source>
</evidence>
<protein>
    <submittedName>
        <fullName evidence="4">D-2-hydroxyacid dehydrogenase</fullName>
    </submittedName>
</protein>
<dbReference type="SUPFAM" id="SSF51735">
    <property type="entry name" value="NAD(P)-binding Rossmann-fold domains"/>
    <property type="match status" value="1"/>
</dbReference>
<dbReference type="SUPFAM" id="SSF52283">
    <property type="entry name" value="Formate/glycerate dehydrogenase catalytic domain-like"/>
    <property type="match status" value="1"/>
</dbReference>
<keyword evidence="5" id="KW-1185">Reference proteome</keyword>
<dbReference type="GO" id="GO:0016616">
    <property type="term" value="F:oxidoreductase activity, acting on the CH-OH group of donors, NAD or NADP as acceptor"/>
    <property type="evidence" value="ECO:0007669"/>
    <property type="project" value="InterPro"/>
</dbReference>
<dbReference type="GO" id="GO:0051287">
    <property type="term" value="F:NAD binding"/>
    <property type="evidence" value="ECO:0007669"/>
    <property type="project" value="InterPro"/>
</dbReference>
<dbReference type="CDD" id="cd05300">
    <property type="entry name" value="2-Hacid_dh_1"/>
    <property type="match status" value="1"/>
</dbReference>
<accession>A0A4U6QBG1</accession>
<sequence length="317" mass="33589">MPTETSSPVPRVVVHPERPDGVWEALRALAEQEPMTLVDAADEQDVVDALQEPGAVLATYRWSPRFLQPGLSWVQAMSTGVDQFPLDEFRRRGIGLCNASGVLADCIAEHALACLFALTRNLPQHRDDQRAGRWTPRVGHELVGATLAVVGLGAVGQQVARLGAAVGMTVLGVRRTPGPVGSVAEVLGPDRLLQVCERADALVLCLPETASTRGLIGAAELAALGDGWLINVGRGSAVDESALLHALRRGALRGAALDVVDPEPPPADSGLWNEPRILLTGHSAVLSPRWGTEWTKVLAANLRSERDGTGRVNAVIG</sequence>
<reference evidence="4 5" key="1">
    <citation type="submission" date="2019-05" db="EMBL/GenBank/DDBJ databases">
        <title>Nakamurella sp. N5BH11, whole genome shotgun sequence.</title>
        <authorList>
            <person name="Tuo L."/>
        </authorList>
    </citation>
    <scope>NUCLEOTIDE SEQUENCE [LARGE SCALE GENOMIC DNA]</scope>
    <source>
        <strain evidence="4 5">N5BH11</strain>
    </source>
</reference>
<keyword evidence="2" id="KW-0520">NAD</keyword>
<dbReference type="PANTHER" id="PTHR43333">
    <property type="entry name" value="2-HACID_DH_C DOMAIN-CONTAINING PROTEIN"/>
    <property type="match status" value="1"/>
</dbReference>
<dbReference type="Proteomes" id="UP000306985">
    <property type="component" value="Unassembled WGS sequence"/>
</dbReference>
<evidence type="ECO:0000256" key="2">
    <source>
        <dbReference type="ARBA" id="ARBA00023027"/>
    </source>
</evidence>
<proteinExistence type="predicted"/>
<dbReference type="RefSeq" id="WP_137451088.1">
    <property type="nucleotide sequence ID" value="NZ_SZZH01000005.1"/>
</dbReference>
<dbReference type="Gene3D" id="3.40.50.720">
    <property type="entry name" value="NAD(P)-binding Rossmann-like Domain"/>
    <property type="match status" value="2"/>
</dbReference>
<dbReference type="InterPro" id="IPR036291">
    <property type="entry name" value="NAD(P)-bd_dom_sf"/>
</dbReference>
<dbReference type="InterPro" id="IPR006140">
    <property type="entry name" value="D-isomer_DH_NAD-bd"/>
</dbReference>
<dbReference type="AlphaFoldDB" id="A0A4U6QBG1"/>
<dbReference type="Pfam" id="PF02826">
    <property type="entry name" value="2-Hacid_dh_C"/>
    <property type="match status" value="1"/>
</dbReference>
<keyword evidence="1" id="KW-0560">Oxidoreductase</keyword>
<evidence type="ECO:0000256" key="1">
    <source>
        <dbReference type="ARBA" id="ARBA00023002"/>
    </source>
</evidence>
<evidence type="ECO:0000259" key="3">
    <source>
        <dbReference type="Pfam" id="PF02826"/>
    </source>
</evidence>
<feature type="domain" description="D-isomer specific 2-hydroxyacid dehydrogenase NAD-binding" evidence="3">
    <location>
        <begin position="113"/>
        <end position="284"/>
    </location>
</feature>
<dbReference type="PANTHER" id="PTHR43333:SF1">
    <property type="entry name" value="D-ISOMER SPECIFIC 2-HYDROXYACID DEHYDROGENASE NAD-BINDING DOMAIN-CONTAINING PROTEIN"/>
    <property type="match status" value="1"/>
</dbReference>
<organism evidence="4 5">
    <name type="scientific">Nakamurella flava</name>
    <dbReference type="NCBI Taxonomy" id="2576308"/>
    <lineage>
        <taxon>Bacteria</taxon>
        <taxon>Bacillati</taxon>
        <taxon>Actinomycetota</taxon>
        <taxon>Actinomycetes</taxon>
        <taxon>Nakamurellales</taxon>
        <taxon>Nakamurellaceae</taxon>
        <taxon>Nakamurella</taxon>
    </lineage>
</organism>
<evidence type="ECO:0000313" key="5">
    <source>
        <dbReference type="Proteomes" id="UP000306985"/>
    </source>
</evidence>
<dbReference type="EMBL" id="SZZH01000005">
    <property type="protein sequence ID" value="TKV57384.1"/>
    <property type="molecule type" value="Genomic_DNA"/>
</dbReference>
<gene>
    <name evidence="4" type="ORF">FDO65_17830</name>
</gene>
<comment type="caution">
    <text evidence="4">The sequence shown here is derived from an EMBL/GenBank/DDBJ whole genome shotgun (WGS) entry which is preliminary data.</text>
</comment>
<name>A0A4U6QBG1_9ACTN</name>
<dbReference type="OrthoDB" id="4324715at2"/>